<sequence length="29" mass="3678">MVYLYERRCAYYEGRIFMYVLVFSLFVVF</sequence>
<proteinExistence type="predicted"/>
<gene>
    <name evidence="2" type="ORF">SAMN05421823_10875</name>
</gene>
<dbReference type="EMBL" id="FNFO01000008">
    <property type="protein sequence ID" value="SDL77230.1"/>
    <property type="molecule type" value="Genomic_DNA"/>
</dbReference>
<evidence type="ECO:0000313" key="3">
    <source>
        <dbReference type="Proteomes" id="UP000198510"/>
    </source>
</evidence>
<protein>
    <submittedName>
        <fullName evidence="2">Uncharacterized protein</fullName>
    </submittedName>
</protein>
<name>A0A1G9MSL2_9BACT</name>
<keyword evidence="1" id="KW-0472">Membrane</keyword>
<evidence type="ECO:0000313" key="2">
    <source>
        <dbReference type="EMBL" id="SDL77230.1"/>
    </source>
</evidence>
<keyword evidence="1" id="KW-0812">Transmembrane</keyword>
<dbReference type="AlphaFoldDB" id="A0A1G9MSL2"/>
<dbReference type="Proteomes" id="UP000198510">
    <property type="component" value="Unassembled WGS sequence"/>
</dbReference>
<keyword evidence="1" id="KW-1133">Transmembrane helix</keyword>
<evidence type="ECO:0000256" key="1">
    <source>
        <dbReference type="SAM" id="Phobius"/>
    </source>
</evidence>
<feature type="transmembrane region" description="Helical" evidence="1">
    <location>
        <begin position="12"/>
        <end position="28"/>
    </location>
</feature>
<accession>A0A1G9MSL2</accession>
<dbReference type="STRING" id="1075417.SAMN05421823_10875"/>
<keyword evidence="3" id="KW-1185">Reference proteome</keyword>
<organism evidence="2 3">
    <name type="scientific">Catalinimonas alkaloidigena</name>
    <dbReference type="NCBI Taxonomy" id="1075417"/>
    <lineage>
        <taxon>Bacteria</taxon>
        <taxon>Pseudomonadati</taxon>
        <taxon>Bacteroidota</taxon>
        <taxon>Cytophagia</taxon>
        <taxon>Cytophagales</taxon>
        <taxon>Catalimonadaceae</taxon>
        <taxon>Catalinimonas</taxon>
    </lineage>
</organism>
<reference evidence="2 3" key="1">
    <citation type="submission" date="2016-10" db="EMBL/GenBank/DDBJ databases">
        <authorList>
            <person name="de Groot N.N."/>
        </authorList>
    </citation>
    <scope>NUCLEOTIDE SEQUENCE [LARGE SCALE GENOMIC DNA]</scope>
    <source>
        <strain evidence="2 3">DSM 25186</strain>
    </source>
</reference>